<dbReference type="Proteomes" id="UP001396334">
    <property type="component" value="Unassembled WGS sequence"/>
</dbReference>
<keyword evidence="3" id="KW-1185">Reference proteome</keyword>
<evidence type="ECO:0000313" key="3">
    <source>
        <dbReference type="Proteomes" id="UP001396334"/>
    </source>
</evidence>
<evidence type="ECO:0000256" key="1">
    <source>
        <dbReference type="SAM" id="MobiDB-lite"/>
    </source>
</evidence>
<name>A0ABR2NH23_9ROSI</name>
<accession>A0ABR2NH23</accession>
<feature type="region of interest" description="Disordered" evidence="1">
    <location>
        <begin position="61"/>
        <end position="114"/>
    </location>
</feature>
<protein>
    <submittedName>
        <fullName evidence="2">Uncharacterized protein</fullName>
    </submittedName>
</protein>
<organism evidence="2 3">
    <name type="scientific">Hibiscus sabdariffa</name>
    <name type="common">roselle</name>
    <dbReference type="NCBI Taxonomy" id="183260"/>
    <lineage>
        <taxon>Eukaryota</taxon>
        <taxon>Viridiplantae</taxon>
        <taxon>Streptophyta</taxon>
        <taxon>Embryophyta</taxon>
        <taxon>Tracheophyta</taxon>
        <taxon>Spermatophyta</taxon>
        <taxon>Magnoliopsida</taxon>
        <taxon>eudicotyledons</taxon>
        <taxon>Gunneridae</taxon>
        <taxon>Pentapetalae</taxon>
        <taxon>rosids</taxon>
        <taxon>malvids</taxon>
        <taxon>Malvales</taxon>
        <taxon>Malvaceae</taxon>
        <taxon>Malvoideae</taxon>
        <taxon>Hibiscus</taxon>
    </lineage>
</organism>
<proteinExistence type="predicted"/>
<reference evidence="2 3" key="1">
    <citation type="journal article" date="2024" name="G3 (Bethesda)">
        <title>Genome assembly of Hibiscus sabdariffa L. provides insights into metabolisms of medicinal natural products.</title>
        <authorList>
            <person name="Kim T."/>
        </authorList>
    </citation>
    <scope>NUCLEOTIDE SEQUENCE [LARGE SCALE GENOMIC DNA]</scope>
    <source>
        <strain evidence="2">TK-2024</strain>
        <tissue evidence="2">Old leaves</tissue>
    </source>
</reference>
<dbReference type="EMBL" id="JBBPBN010000145">
    <property type="protein sequence ID" value="KAK8975490.1"/>
    <property type="molecule type" value="Genomic_DNA"/>
</dbReference>
<comment type="caution">
    <text evidence="2">The sequence shown here is derived from an EMBL/GenBank/DDBJ whole genome shotgun (WGS) entry which is preliminary data.</text>
</comment>
<evidence type="ECO:0000313" key="2">
    <source>
        <dbReference type="EMBL" id="KAK8975490.1"/>
    </source>
</evidence>
<feature type="compositionally biased region" description="Basic and acidic residues" evidence="1">
    <location>
        <begin position="88"/>
        <end position="101"/>
    </location>
</feature>
<gene>
    <name evidence="2" type="ORF">V6N11_069920</name>
</gene>
<sequence>MIGITKGPSYASCLAVCGKDLGRTASSFKGFSDWQRDLCLTLGLQVIGETILCRLYISSDDEKDSENPWNEGTSRRDVQSKISNIRGEQSRSQESTRDASTHGRMQQCYARARGRMTQREELQFELQ</sequence>